<gene>
    <name evidence="2" type="primary">metXA</name>
    <name evidence="5" type="ORF">FB461_0132</name>
</gene>
<dbReference type="InterPro" id="IPR008220">
    <property type="entry name" value="HAT_MetX-like"/>
</dbReference>
<comment type="subunit">
    <text evidence="2">Homodimer.</text>
</comment>
<comment type="similarity">
    <text evidence="2">Belongs to the AB hydrolase superfamily. MetX family.</text>
</comment>
<feature type="active site" evidence="2 3">
    <location>
        <position position="325"/>
    </location>
</feature>
<keyword evidence="2" id="KW-0486">Methionine biosynthesis</keyword>
<keyword evidence="2" id="KW-0028">Amino-acid biosynthesis</keyword>
<dbReference type="InterPro" id="IPR000073">
    <property type="entry name" value="AB_hydrolase_1"/>
</dbReference>
<dbReference type="SUPFAM" id="SSF53474">
    <property type="entry name" value="alpha/beta-Hydrolases"/>
    <property type="match status" value="1"/>
</dbReference>
<dbReference type="Proteomes" id="UP000315389">
    <property type="component" value="Unassembled WGS sequence"/>
</dbReference>
<dbReference type="GO" id="GO:0004414">
    <property type="term" value="F:homoserine O-acetyltransferase activity"/>
    <property type="evidence" value="ECO:0007669"/>
    <property type="project" value="UniProtKB-UniRule"/>
</dbReference>
<dbReference type="PIRSF" id="PIRSF000443">
    <property type="entry name" value="Homoser_Ac_trans"/>
    <property type="match status" value="1"/>
</dbReference>
<dbReference type="GO" id="GO:0009092">
    <property type="term" value="P:homoserine metabolic process"/>
    <property type="evidence" value="ECO:0007669"/>
    <property type="project" value="TreeGrafter"/>
</dbReference>
<dbReference type="NCBIfam" id="NF001209">
    <property type="entry name" value="PRK00175.1"/>
    <property type="match status" value="1"/>
</dbReference>
<feature type="binding site" evidence="2">
    <location>
        <position position="232"/>
    </location>
    <ligand>
        <name>substrate</name>
    </ligand>
</feature>
<feature type="active site" description="Nucleophile" evidence="2 3">
    <location>
        <position position="157"/>
    </location>
</feature>
<evidence type="ECO:0000256" key="2">
    <source>
        <dbReference type="HAMAP-Rule" id="MF_00296"/>
    </source>
</evidence>
<comment type="pathway">
    <text evidence="2">Amino-acid biosynthesis; L-methionine biosynthesis via de novo pathway; O-acetyl-L-homoserine from L-homoserine: step 1/1.</text>
</comment>
<dbReference type="NCBIfam" id="TIGR01392">
    <property type="entry name" value="homoserO_Ac_trn"/>
    <property type="match status" value="1"/>
</dbReference>
<accession>A0A542ZTI3</accession>
<keyword evidence="1 2" id="KW-0808">Transferase</keyword>
<reference evidence="5 6" key="1">
    <citation type="submission" date="2019-06" db="EMBL/GenBank/DDBJ databases">
        <title>Sequencing the genomes of 1000 actinobacteria strains.</title>
        <authorList>
            <person name="Klenk H.-P."/>
        </authorList>
    </citation>
    <scope>NUCLEOTIDE SEQUENCE [LARGE SCALE GENOMIC DNA]</scope>
    <source>
        <strain evidence="5 6">DSM 4813</strain>
    </source>
</reference>
<evidence type="ECO:0000313" key="5">
    <source>
        <dbReference type="EMBL" id="TQL63664.1"/>
    </source>
</evidence>
<proteinExistence type="inferred from homology"/>
<evidence type="ECO:0000259" key="4">
    <source>
        <dbReference type="Pfam" id="PF00561"/>
    </source>
</evidence>
<keyword evidence="6" id="KW-1185">Reference proteome</keyword>
<feature type="domain" description="AB hydrolase-1" evidence="4">
    <location>
        <begin position="52"/>
        <end position="351"/>
    </location>
</feature>
<dbReference type="EMBL" id="VFOS01000001">
    <property type="protein sequence ID" value="TQL63664.1"/>
    <property type="molecule type" value="Genomic_DNA"/>
</dbReference>
<comment type="caution">
    <text evidence="2">Lacks conserved residue(s) required for the propagation of feature annotation.</text>
</comment>
<dbReference type="HAMAP" id="MF_00296">
    <property type="entry name" value="MetX_acyltransf"/>
    <property type="match status" value="1"/>
</dbReference>
<comment type="subcellular location">
    <subcellularLocation>
        <location evidence="2">Cytoplasm</location>
    </subcellularLocation>
</comment>
<evidence type="ECO:0000313" key="6">
    <source>
        <dbReference type="Proteomes" id="UP000315389"/>
    </source>
</evidence>
<dbReference type="UniPathway" id="UPA00051">
    <property type="reaction ID" value="UER00074"/>
</dbReference>
<dbReference type="PANTHER" id="PTHR32268">
    <property type="entry name" value="HOMOSERINE O-ACETYLTRANSFERASE"/>
    <property type="match status" value="1"/>
</dbReference>
<comment type="catalytic activity">
    <reaction evidence="2">
        <text>L-homoserine + acetyl-CoA = O-acetyl-L-homoserine + CoA</text>
        <dbReference type="Rhea" id="RHEA:13701"/>
        <dbReference type="ChEBI" id="CHEBI:57287"/>
        <dbReference type="ChEBI" id="CHEBI:57288"/>
        <dbReference type="ChEBI" id="CHEBI:57476"/>
        <dbReference type="ChEBI" id="CHEBI:57716"/>
        <dbReference type="EC" id="2.3.1.31"/>
    </reaction>
</comment>
<evidence type="ECO:0000256" key="1">
    <source>
        <dbReference type="ARBA" id="ARBA00022679"/>
    </source>
</evidence>
<dbReference type="EC" id="2.3.1.31" evidence="2"/>
<dbReference type="PANTHER" id="PTHR32268:SF11">
    <property type="entry name" value="HOMOSERINE O-ACETYLTRANSFERASE"/>
    <property type="match status" value="1"/>
</dbReference>
<feature type="binding site" evidence="2">
    <location>
        <position position="356"/>
    </location>
    <ligand>
        <name>substrate</name>
    </ligand>
</feature>
<comment type="function">
    <text evidence="2">Transfers an acetyl group from acetyl-CoA to L-homoserine, forming acetyl-L-homoserine.</text>
</comment>
<organism evidence="5 6">
    <name type="scientific">Rarobacter faecitabidus</name>
    <dbReference type="NCBI Taxonomy" id="13243"/>
    <lineage>
        <taxon>Bacteria</taxon>
        <taxon>Bacillati</taxon>
        <taxon>Actinomycetota</taxon>
        <taxon>Actinomycetes</taxon>
        <taxon>Micrococcales</taxon>
        <taxon>Rarobacteraceae</taxon>
        <taxon>Rarobacter</taxon>
    </lineage>
</organism>
<comment type="caution">
    <text evidence="5">The sequence shown here is derived from an EMBL/GenBank/DDBJ whole genome shotgun (WGS) entry which is preliminary data.</text>
</comment>
<dbReference type="GO" id="GO:0009086">
    <property type="term" value="P:methionine biosynthetic process"/>
    <property type="evidence" value="ECO:0007669"/>
    <property type="project" value="UniProtKB-UniRule"/>
</dbReference>
<dbReference type="Pfam" id="PF00561">
    <property type="entry name" value="Abhydrolase_1"/>
    <property type="match status" value="1"/>
</dbReference>
<feature type="active site" evidence="2 3">
    <location>
        <position position="355"/>
    </location>
</feature>
<dbReference type="GO" id="GO:0005737">
    <property type="term" value="C:cytoplasm"/>
    <property type="evidence" value="ECO:0007669"/>
    <property type="project" value="UniProtKB-SubCell"/>
</dbReference>
<dbReference type="Gene3D" id="3.40.50.1820">
    <property type="entry name" value="alpha/beta hydrolase"/>
    <property type="match status" value="1"/>
</dbReference>
<dbReference type="AlphaFoldDB" id="A0A542ZTI3"/>
<evidence type="ECO:0000256" key="3">
    <source>
        <dbReference type="PIRSR" id="PIRSR000443-1"/>
    </source>
</evidence>
<keyword evidence="2" id="KW-0963">Cytoplasm</keyword>
<keyword evidence="2" id="KW-0012">Acyltransferase</keyword>
<sequence>MLPATGAWLEGDPIGHRSFAELGPLALESGLSLPSVSVAYETWGQLNRDGSNAVLLLHALTGDSHATGDAGEGHVTAGWWDQMVGPGRPIDTDKYYVVAPNVLGGCQGTTGPASLDLAGRRWGSRFPRITVRDQVAAEIALSHALGISRWHFVVGGSMGGLRALEWALLGPAEGISVDAIGAIACSAQFTGDQIAWSHPQLAAIRADVNFHGGDYYDQPPGKGPHVGLGIARQIAHITYRSALELDERFARLPQGAEEPLHGGRFAVQSYLDHHAHKLAARFDANSYISLTESMLSHDLGRERGGVRSALRSIAARALIVGVDSDRLFPVIHSERMAAEIPNADPVHIIHSDFGHDGFLIDFDQLEPAVRHFLASLDAAANIT</sequence>
<protein>
    <recommendedName>
        <fullName evidence="2">Homoserine O-acetyltransferase</fullName>
        <shortName evidence="2">HAT</shortName>
        <ecNumber evidence="2">2.3.1.31</ecNumber>
    </recommendedName>
    <alternativeName>
        <fullName evidence="2">Homoserine transacetylase</fullName>
        <shortName evidence="2">HTA</shortName>
    </alternativeName>
</protein>
<dbReference type="InterPro" id="IPR029058">
    <property type="entry name" value="AB_hydrolase_fold"/>
</dbReference>
<name>A0A542ZTI3_RARFA</name>